<dbReference type="Gene3D" id="3.10.110.10">
    <property type="entry name" value="Ubiquitin Conjugating Enzyme"/>
    <property type="match status" value="1"/>
</dbReference>
<dbReference type="InterPro" id="IPR016135">
    <property type="entry name" value="UBQ-conjugating_enzyme/RWD"/>
</dbReference>
<evidence type="ECO:0000313" key="3">
    <source>
        <dbReference type="EMBL" id="OOO03791.1"/>
    </source>
</evidence>
<feature type="region of interest" description="Disordered" evidence="1">
    <location>
        <begin position="344"/>
        <end position="401"/>
    </location>
</feature>
<evidence type="ECO:0000259" key="2">
    <source>
        <dbReference type="PROSITE" id="PS50127"/>
    </source>
</evidence>
<gene>
    <name evidence="3" type="ORF">OAory_01022020</name>
</gene>
<reference evidence="3 4" key="1">
    <citation type="submission" date="2016-10" db="EMBL/GenBank/DDBJ databases">
        <title>Genome sequencing of Aspergillus oryzae BCC7051.</title>
        <authorList>
            <person name="Thammarongtham C."/>
            <person name="Vorapreeda T."/>
            <person name="Nookaew I."/>
            <person name="Srisuk T."/>
            <person name="Land M."/>
            <person name="Jeennor S."/>
            <person name="Laoteng K."/>
        </authorList>
    </citation>
    <scope>NUCLEOTIDE SEQUENCE [LARGE SCALE GENOMIC DNA]</scope>
    <source>
        <strain evidence="3 4">BCC7051</strain>
    </source>
</reference>
<accession>A0A1S9D3Z4</accession>
<proteinExistence type="predicted"/>
<dbReference type="InterPro" id="IPR000608">
    <property type="entry name" value="UBC"/>
</dbReference>
<dbReference type="AlphaFoldDB" id="A0A1S9D3Z4"/>
<comment type="caution">
    <text evidence="3">The sequence shown here is derived from an EMBL/GenBank/DDBJ whole genome shotgun (WGS) entry which is preliminary data.</text>
</comment>
<dbReference type="FunFam" id="3.10.110.10:FF:000058">
    <property type="entry name" value="Ubiquitin-conjugating enzyme E2 6"/>
    <property type="match status" value="1"/>
</dbReference>
<dbReference type="eggNOG" id="KOG0894">
    <property type="taxonomic scope" value="Eukaryota"/>
</dbReference>
<sequence>MATKAAFKRLTREYQNIQKNPPPYIIAHPSESNILEWHYILTGPPGTPYENGQYWGTLMFPPEYPFAPPAIRMHTPSGRFQPSARLCLSISDFHPKSFNPAWEVSTILIGLLSFMTSEEMTTGSVSASEAERRVLAARSRWWNSTGGGSHVISTPGVTPTAKGINNVKAGDGGLKFRAEWPELDQENWKWMRDNHIDTKTGQLIPDPNAAAATKCSPETSALRRRPNGSAHGLGAVVEGGHVAREAGQSWVRRNRVWVGLALLSGYALVARLLNDVQGPRPTIITSPDRPTFTFVDHDDDLSSKRIKDVNARRTIRSHVMRDVRRRERLAGLKRVSRREGLAGKAVVQSNFEDSPSERASPTRLADPSGPKLLMGRGPPRDITKNKEKRRQQPDRRYASHSISTGSISIPLQFPTSWLVDPFSTLPGASDVPIITTRLVFYWGTVFVPMTFPKEHAFNERAKTEMAVQSSFTDQGSFFGLMSMCAAHRAVLAGHHSQFQATTAASHRFLHDADYYVMKARCIREMNIKLCNPALSLSNEAFGTIINLLTGALIAGLFEEARMHLRGLKRMVDLRGGITDNSIHQSSMLAAILTTDVKAASGLMTQPVFPLARDLQPVSASIQERIAPSDTSELQRLGAAFVSDLQLSSCLLSILRAMRDIVLYGQACNQNPAVLCTDDHEFFRSLNREVEHKLLSYVYSESTTRGRPISEATSYLGSLEAVTRIASICYLNHFLIVSPPSSGLGRALTRHLKQALADCPWPPLSKEGHGLLAWVLFIGAQSSAGQVERPWFVERLSRIALVCGWHTWRQMADVLIDYFYLPSTNQADWESIWNEAMV</sequence>
<dbReference type="CDD" id="cd23799">
    <property type="entry name" value="UBCc_UBE2J"/>
    <property type="match status" value="1"/>
</dbReference>
<dbReference type="PROSITE" id="PS50127">
    <property type="entry name" value="UBC_2"/>
    <property type="match status" value="1"/>
</dbReference>
<feature type="compositionally biased region" description="Basic and acidic residues" evidence="1">
    <location>
        <begin position="378"/>
        <end position="397"/>
    </location>
</feature>
<evidence type="ECO:0000313" key="4">
    <source>
        <dbReference type="Proteomes" id="UP000190312"/>
    </source>
</evidence>
<feature type="compositionally biased region" description="Polar residues" evidence="1">
    <location>
        <begin position="347"/>
        <end position="359"/>
    </location>
</feature>
<dbReference type="PANTHER" id="PTHR37540">
    <property type="entry name" value="TRANSCRIPTION FACTOR (ACR-2), PUTATIVE-RELATED-RELATED"/>
    <property type="match status" value="1"/>
</dbReference>
<dbReference type="VEuPathDB" id="FungiDB:AO090206000029"/>
<feature type="domain" description="UBC core" evidence="2">
    <location>
        <begin position="5"/>
        <end position="155"/>
    </location>
</feature>
<protein>
    <submittedName>
        <fullName evidence="3">Ubiquitin-conjugating protein E2</fullName>
    </submittedName>
</protein>
<dbReference type="VEuPathDB" id="FungiDB:AO090206000028"/>
<dbReference type="EMBL" id="MKZY01000023">
    <property type="protein sequence ID" value="OOO03791.1"/>
    <property type="molecule type" value="Genomic_DNA"/>
</dbReference>
<dbReference type="Pfam" id="PF00179">
    <property type="entry name" value="UQ_con"/>
    <property type="match status" value="1"/>
</dbReference>
<dbReference type="InterPro" id="IPR021858">
    <property type="entry name" value="Fun_TF"/>
</dbReference>
<dbReference type="Proteomes" id="UP000190312">
    <property type="component" value="Unassembled WGS sequence"/>
</dbReference>
<dbReference type="SMART" id="SM00212">
    <property type="entry name" value="UBCc"/>
    <property type="match status" value="1"/>
</dbReference>
<name>A0A1S9D3Z4_ASPOZ</name>
<dbReference type="SUPFAM" id="SSF54495">
    <property type="entry name" value="UBC-like"/>
    <property type="match status" value="1"/>
</dbReference>
<organism evidence="3 4">
    <name type="scientific">Aspergillus oryzae</name>
    <name type="common">Yellow koji mold</name>
    <dbReference type="NCBI Taxonomy" id="5062"/>
    <lineage>
        <taxon>Eukaryota</taxon>
        <taxon>Fungi</taxon>
        <taxon>Dikarya</taxon>
        <taxon>Ascomycota</taxon>
        <taxon>Pezizomycotina</taxon>
        <taxon>Eurotiomycetes</taxon>
        <taxon>Eurotiomycetidae</taxon>
        <taxon>Eurotiales</taxon>
        <taxon>Aspergillaceae</taxon>
        <taxon>Aspergillus</taxon>
        <taxon>Aspergillus subgen. Circumdati</taxon>
    </lineage>
</organism>
<dbReference type="Pfam" id="PF11951">
    <property type="entry name" value="Fungal_trans_2"/>
    <property type="match status" value="1"/>
</dbReference>
<evidence type="ECO:0000256" key="1">
    <source>
        <dbReference type="SAM" id="MobiDB-lite"/>
    </source>
</evidence>
<dbReference type="PANTHER" id="PTHR37540:SF5">
    <property type="entry name" value="TRANSCRIPTION FACTOR DOMAIN-CONTAINING PROTEIN"/>
    <property type="match status" value="1"/>
</dbReference>
<dbReference type="OrthoDB" id="3469225at2759"/>